<dbReference type="InterPro" id="IPR025110">
    <property type="entry name" value="AMP-bd_C"/>
</dbReference>
<dbReference type="GO" id="GO:0006631">
    <property type="term" value="P:fatty acid metabolic process"/>
    <property type="evidence" value="ECO:0007669"/>
    <property type="project" value="TreeGrafter"/>
</dbReference>
<name>A0A0N9HQE4_9BACT</name>
<accession>A0A0N9HQE4</accession>
<dbReference type="InterPro" id="IPR045851">
    <property type="entry name" value="AMP-bd_C_sf"/>
</dbReference>
<dbReference type="PANTHER" id="PTHR43201:SF5">
    <property type="entry name" value="MEDIUM-CHAIN ACYL-COA LIGASE ACSF2, MITOCHONDRIAL"/>
    <property type="match status" value="1"/>
</dbReference>
<dbReference type="Gene3D" id="3.30.300.30">
    <property type="match status" value="1"/>
</dbReference>
<dbReference type="Pfam" id="PF00501">
    <property type="entry name" value="AMP-binding"/>
    <property type="match status" value="1"/>
</dbReference>
<dbReference type="SUPFAM" id="SSF56801">
    <property type="entry name" value="Acetyl-CoA synthetase-like"/>
    <property type="match status" value="1"/>
</dbReference>
<evidence type="ECO:0000313" key="5">
    <source>
        <dbReference type="EMBL" id="ALG05261.2"/>
    </source>
</evidence>
<evidence type="ECO:0000259" key="4">
    <source>
        <dbReference type="Pfam" id="PF13193"/>
    </source>
</evidence>
<dbReference type="GO" id="GO:0031956">
    <property type="term" value="F:medium-chain fatty acid-CoA ligase activity"/>
    <property type="evidence" value="ECO:0007669"/>
    <property type="project" value="TreeGrafter"/>
</dbReference>
<keyword evidence="2 5" id="KW-0436">Ligase</keyword>
<evidence type="ECO:0000256" key="2">
    <source>
        <dbReference type="ARBA" id="ARBA00022598"/>
    </source>
</evidence>
<dbReference type="AlphaFoldDB" id="A0A0N9HQE4"/>
<dbReference type="InterPro" id="IPR042099">
    <property type="entry name" value="ANL_N_sf"/>
</dbReference>
<dbReference type="PANTHER" id="PTHR43201">
    <property type="entry name" value="ACYL-COA SYNTHETASE"/>
    <property type="match status" value="1"/>
</dbReference>
<feature type="domain" description="AMP-dependent synthetase/ligase" evidence="3">
    <location>
        <begin position="11"/>
        <end position="360"/>
    </location>
</feature>
<dbReference type="InterPro" id="IPR000873">
    <property type="entry name" value="AMP-dep_synth/lig_dom"/>
</dbReference>
<dbReference type="Gene3D" id="3.40.50.12780">
    <property type="entry name" value="N-terminal domain of ligase-like"/>
    <property type="match status" value="1"/>
</dbReference>
<feature type="domain" description="AMP-binding enzyme C-terminal" evidence="4">
    <location>
        <begin position="411"/>
        <end position="486"/>
    </location>
</feature>
<dbReference type="EMBL" id="KT342855">
    <property type="protein sequence ID" value="ALG05261.2"/>
    <property type="molecule type" value="Genomic_DNA"/>
</dbReference>
<comment type="similarity">
    <text evidence="1">Belongs to the ATP-dependent AMP-binding enzyme family.</text>
</comment>
<sequence length="501" mass="54333">MSYGTIAAALAQAVDRSGDAEAFVFPTARLTFRQLAERSRAVARAFLAAGIGRGDRVAVWLAGHPEWPELYFGLASIGAILVPVNTRYKPHEVEYVLEKSGARVLVFKDEVAGGKRYGAILAEATLPSVERVVTIGADYEDFVAEGAAIDERQLAEAMTQVTAGDTAILQFTSGTTAFPKGAELYQAGILLGAQATTATLELSAQDRFFSPQPFYHAGGSVMVMLCPLVTGCPVVVQPYFDATEALELMERERCTATMGHQPHWIEYLNHPDLPRRELRLRKAMLFASPDVNRMVHERLGIDLLSPYGMTETHLGGTSCRLSDPLDARLSTVGRPMPGLEMKLVEGEVCFRGPLLMKGYFRDPERTAEAIDAEGWLHSGDLGVLGDDGNLRLIGRLKEMVRVGGENVAAAEVEGWLLRHQAVKQAVYVGRPDQRLGEVGVAFVELKAGAAASEADLIAHCREGLASFKVPRAVRLVSDWPMSGTGKIQKFLLAEAAREPSA</sequence>
<proteinExistence type="inferred from homology"/>
<evidence type="ECO:0000256" key="1">
    <source>
        <dbReference type="ARBA" id="ARBA00006432"/>
    </source>
</evidence>
<dbReference type="Pfam" id="PF13193">
    <property type="entry name" value="AMP-binding_C"/>
    <property type="match status" value="1"/>
</dbReference>
<organism evidence="5">
    <name type="scientific">uncultured bacterium 5E7</name>
    <dbReference type="NCBI Taxonomy" id="1701324"/>
    <lineage>
        <taxon>Bacteria</taxon>
        <taxon>environmental samples</taxon>
    </lineage>
</organism>
<protein>
    <submittedName>
        <fullName evidence="5">O-succinylbenzoate--CoA ligase</fullName>
    </submittedName>
</protein>
<gene>
    <name evidence="5" type="primary">caiC</name>
    <name evidence="5" type="ORF">5E7_043</name>
</gene>
<reference evidence="5" key="1">
    <citation type="submission" date="2016-04" db="EMBL/GenBank/DDBJ databases">
        <title>Exploring the genomic information of specific uncultured soil bacteria through a new metagenomic library-based strategy.</title>
        <authorList>
            <person name="Liu Y."/>
            <person name="Zhang R."/>
        </authorList>
    </citation>
    <scope>NUCLEOTIDE SEQUENCE</scope>
</reference>
<evidence type="ECO:0000259" key="3">
    <source>
        <dbReference type="Pfam" id="PF00501"/>
    </source>
</evidence>